<protein>
    <submittedName>
        <fullName evidence="1">Uncharacterized protein</fullName>
    </submittedName>
</protein>
<reference evidence="1" key="1">
    <citation type="submission" date="2020-06" db="EMBL/GenBank/DDBJ databases">
        <title>Characterization of fructooligosaccharide metabolism and fructooligosaccharide-degrading enzymes in human commensal butyrate producers.</title>
        <authorList>
            <person name="Tanno H."/>
            <person name="Fujii T."/>
            <person name="Hirano K."/>
            <person name="Maeno S."/>
            <person name="Tonozuka T."/>
            <person name="Sakamoto M."/>
            <person name="Ohkuma M."/>
            <person name="Tochio T."/>
            <person name="Endo A."/>
        </authorList>
    </citation>
    <scope>NUCLEOTIDE SEQUENCE</scope>
    <source>
        <strain evidence="1">JCM 17466</strain>
    </source>
</reference>
<organism evidence="1 2">
    <name type="scientific">Anaerostipes butyraticus</name>
    <dbReference type="NCBI Taxonomy" id="645466"/>
    <lineage>
        <taxon>Bacteria</taxon>
        <taxon>Bacillati</taxon>
        <taxon>Bacillota</taxon>
        <taxon>Clostridia</taxon>
        <taxon>Lachnospirales</taxon>
        <taxon>Lachnospiraceae</taxon>
        <taxon>Anaerostipes</taxon>
    </lineage>
</organism>
<proteinExistence type="predicted"/>
<sequence length="139" mass="15964">MKYTVLRIDEDIDYGCEERDENQPVMAVVTLRDEEGMEITLRQEDQMLYQREIKEGDEVILDEEKKLQKVPDENWTETCTSRTVDIPKFTAMMEVVKEGKDIDWICPFCGGKVGLISSENGKTTIGCGSCDMRIQLETN</sequence>
<accession>A0A916VDX8</accession>
<comment type="caution">
    <text evidence="1">The sequence shown here is derived from an EMBL/GenBank/DDBJ whole genome shotgun (WGS) entry which is preliminary data.</text>
</comment>
<evidence type="ECO:0000313" key="1">
    <source>
        <dbReference type="EMBL" id="GFO86290.1"/>
    </source>
</evidence>
<evidence type="ECO:0000313" key="2">
    <source>
        <dbReference type="Proteomes" id="UP000613208"/>
    </source>
</evidence>
<dbReference type="RefSeq" id="WP_201311950.1">
    <property type="nucleotide sequence ID" value="NZ_BLYI01000062.1"/>
</dbReference>
<dbReference type="AlphaFoldDB" id="A0A916VDX8"/>
<dbReference type="Proteomes" id="UP000613208">
    <property type="component" value="Unassembled WGS sequence"/>
</dbReference>
<dbReference type="EMBL" id="BLYI01000062">
    <property type="protein sequence ID" value="GFO86290.1"/>
    <property type="molecule type" value="Genomic_DNA"/>
</dbReference>
<name>A0A916VDX8_9FIRM</name>
<keyword evidence="2" id="KW-1185">Reference proteome</keyword>
<gene>
    <name evidence="1" type="ORF">ANBU17_26370</name>
</gene>